<evidence type="ECO:0000313" key="2">
    <source>
        <dbReference type="Proteomes" id="UP000001307"/>
    </source>
</evidence>
<gene>
    <name evidence="1" type="ORF">GSOID_T00001700001</name>
</gene>
<name>E4XRC2_OIKDI</name>
<proteinExistence type="predicted"/>
<dbReference type="Proteomes" id="UP000001307">
    <property type="component" value="Unassembled WGS sequence"/>
</dbReference>
<dbReference type="AlphaFoldDB" id="E4XRC2"/>
<sequence length="116" mass="13307">MDRLSVKQVTGLSTGCMTGQVADPSLKLNSSFVEEFQIFNDSSHFFFNTGVPSTEFNPERDGFSWCNGQSIEPFAFFLFNEKIFFGGLNNRKRALCVEKKHVHMTETFFNPSRIYK</sequence>
<dbReference type="InParanoid" id="E4XRC2"/>
<organism evidence="1">
    <name type="scientific">Oikopleura dioica</name>
    <name type="common">Tunicate</name>
    <dbReference type="NCBI Taxonomy" id="34765"/>
    <lineage>
        <taxon>Eukaryota</taxon>
        <taxon>Metazoa</taxon>
        <taxon>Chordata</taxon>
        <taxon>Tunicata</taxon>
        <taxon>Appendicularia</taxon>
        <taxon>Copelata</taxon>
        <taxon>Oikopleuridae</taxon>
        <taxon>Oikopleura</taxon>
    </lineage>
</organism>
<reference evidence="1" key="1">
    <citation type="journal article" date="2010" name="Science">
        <title>Plasticity of animal genome architecture unmasked by rapid evolution of a pelagic tunicate.</title>
        <authorList>
            <person name="Denoeud F."/>
            <person name="Henriet S."/>
            <person name="Mungpakdee S."/>
            <person name="Aury J.M."/>
            <person name="Da Silva C."/>
            <person name="Brinkmann H."/>
            <person name="Mikhaleva J."/>
            <person name="Olsen L.C."/>
            <person name="Jubin C."/>
            <person name="Canestro C."/>
            <person name="Bouquet J.M."/>
            <person name="Danks G."/>
            <person name="Poulain J."/>
            <person name="Campsteijn C."/>
            <person name="Adamski M."/>
            <person name="Cross I."/>
            <person name="Yadetie F."/>
            <person name="Muffato M."/>
            <person name="Louis A."/>
            <person name="Butcher S."/>
            <person name="Tsagkogeorga G."/>
            <person name="Konrad A."/>
            <person name="Singh S."/>
            <person name="Jensen M.F."/>
            <person name="Cong E.H."/>
            <person name="Eikeseth-Otteraa H."/>
            <person name="Noel B."/>
            <person name="Anthouard V."/>
            <person name="Porcel B.M."/>
            <person name="Kachouri-Lafond R."/>
            <person name="Nishino A."/>
            <person name="Ugolini M."/>
            <person name="Chourrout P."/>
            <person name="Nishida H."/>
            <person name="Aasland R."/>
            <person name="Huzurbazar S."/>
            <person name="Westhof E."/>
            <person name="Delsuc F."/>
            <person name="Lehrach H."/>
            <person name="Reinhardt R."/>
            <person name="Weissenbach J."/>
            <person name="Roy S.W."/>
            <person name="Artiguenave F."/>
            <person name="Postlethwait J.H."/>
            <person name="Manak J.R."/>
            <person name="Thompson E.M."/>
            <person name="Jaillon O."/>
            <person name="Du Pasquier L."/>
            <person name="Boudinot P."/>
            <person name="Liberles D.A."/>
            <person name="Volff J.N."/>
            <person name="Philippe H."/>
            <person name="Lenhard B."/>
            <person name="Roest Crollius H."/>
            <person name="Wincker P."/>
            <person name="Chourrout D."/>
        </authorList>
    </citation>
    <scope>NUCLEOTIDE SEQUENCE [LARGE SCALE GENOMIC DNA]</scope>
</reference>
<evidence type="ECO:0000313" key="1">
    <source>
        <dbReference type="EMBL" id="CBY12338.1"/>
    </source>
</evidence>
<dbReference type="EMBL" id="FN653116">
    <property type="protein sequence ID" value="CBY12338.1"/>
    <property type="molecule type" value="Genomic_DNA"/>
</dbReference>
<protein>
    <submittedName>
        <fullName evidence="1">Uncharacterized protein</fullName>
    </submittedName>
</protein>
<accession>E4XRC2</accession>
<keyword evidence="2" id="KW-1185">Reference proteome</keyword>